<feature type="region of interest" description="Disordered" evidence="1">
    <location>
        <begin position="22"/>
        <end position="49"/>
    </location>
</feature>
<reference evidence="2 3" key="1">
    <citation type="submission" date="2020-10" db="EMBL/GenBank/DDBJ databases">
        <title>The Coptis chinensis genome and diversification of protoberbering-type alkaloids.</title>
        <authorList>
            <person name="Wang B."/>
            <person name="Shu S."/>
            <person name="Song C."/>
            <person name="Liu Y."/>
        </authorList>
    </citation>
    <scope>NUCLEOTIDE SEQUENCE [LARGE SCALE GENOMIC DNA]</scope>
    <source>
        <strain evidence="2">HL-2020</strain>
        <tissue evidence="2">Leaf</tissue>
    </source>
</reference>
<protein>
    <submittedName>
        <fullName evidence="2">Uncharacterized protein</fullName>
    </submittedName>
</protein>
<accession>A0A835HU04</accession>
<feature type="compositionally biased region" description="Basic and acidic residues" evidence="1">
    <location>
        <begin position="27"/>
        <end position="41"/>
    </location>
</feature>
<evidence type="ECO:0000256" key="1">
    <source>
        <dbReference type="SAM" id="MobiDB-lite"/>
    </source>
</evidence>
<dbReference type="AlphaFoldDB" id="A0A835HU04"/>
<sequence>MADVYAAECRAFSQIYAITTHSKARNKHQEHPTQDSRRSHEEDADISPMVDTDSTVVENEVVQKEDSAADSDTNLADNAPEIPADQFFDIESMELLLLNWRDWVLRTRQRSNEEPNSGKLGENWEGPFIIENLTSKGSYFLKNLTGDVLTKPWNASHLRLFHK</sequence>
<gene>
    <name evidence="2" type="ORF">IFM89_006406</name>
</gene>
<dbReference type="Proteomes" id="UP000631114">
    <property type="component" value="Unassembled WGS sequence"/>
</dbReference>
<name>A0A835HU04_9MAGN</name>
<keyword evidence="3" id="KW-1185">Reference proteome</keyword>
<evidence type="ECO:0000313" key="2">
    <source>
        <dbReference type="EMBL" id="KAF9604397.1"/>
    </source>
</evidence>
<organism evidence="2 3">
    <name type="scientific">Coptis chinensis</name>
    <dbReference type="NCBI Taxonomy" id="261450"/>
    <lineage>
        <taxon>Eukaryota</taxon>
        <taxon>Viridiplantae</taxon>
        <taxon>Streptophyta</taxon>
        <taxon>Embryophyta</taxon>
        <taxon>Tracheophyta</taxon>
        <taxon>Spermatophyta</taxon>
        <taxon>Magnoliopsida</taxon>
        <taxon>Ranunculales</taxon>
        <taxon>Ranunculaceae</taxon>
        <taxon>Coptidoideae</taxon>
        <taxon>Coptis</taxon>
    </lineage>
</organism>
<proteinExistence type="predicted"/>
<comment type="caution">
    <text evidence="2">The sequence shown here is derived from an EMBL/GenBank/DDBJ whole genome shotgun (WGS) entry which is preliminary data.</text>
</comment>
<evidence type="ECO:0000313" key="3">
    <source>
        <dbReference type="Proteomes" id="UP000631114"/>
    </source>
</evidence>
<dbReference type="EMBL" id="JADFTS010000005">
    <property type="protein sequence ID" value="KAF9604397.1"/>
    <property type="molecule type" value="Genomic_DNA"/>
</dbReference>